<evidence type="ECO:0000313" key="2">
    <source>
        <dbReference type="EMBL" id="QTX11083.1"/>
    </source>
</evidence>
<dbReference type="Pfam" id="PF25212">
    <property type="entry name" value="HVO_A0114"/>
    <property type="match status" value="1"/>
</dbReference>
<proteinExistence type="predicted"/>
<evidence type="ECO:0000313" key="3">
    <source>
        <dbReference type="Proteomes" id="UP000664466"/>
    </source>
</evidence>
<reference evidence="2" key="2">
    <citation type="submission" date="2021-04" db="EMBL/GenBank/DDBJ databases">
        <title>Complete Genome and methylome analysis of Thiothrix fructosivorans ATCC 49748.</title>
        <authorList>
            <person name="Fomenkov A."/>
            <person name="Sun L."/>
            <person name="Vincze T."/>
            <person name="Grabovich M.Y."/>
            <person name="Roberts R.J."/>
        </authorList>
    </citation>
    <scope>NUCLEOTIDE SEQUENCE</scope>
    <source>
        <strain evidence="2">ATCC 49748</strain>
    </source>
</reference>
<dbReference type="SUPFAM" id="SSF46785">
    <property type="entry name" value="Winged helix' DNA-binding domain"/>
    <property type="match status" value="1"/>
</dbReference>
<evidence type="ECO:0000313" key="1">
    <source>
        <dbReference type="EMBL" id="MBO0613489.1"/>
    </source>
</evidence>
<gene>
    <name evidence="2" type="ORF">J1836_001560</name>
    <name evidence="1" type="ORF">J1836_11255</name>
</gene>
<organism evidence="2">
    <name type="scientific">Thiothrix fructosivorans</name>
    <dbReference type="NCBI Taxonomy" id="111770"/>
    <lineage>
        <taxon>Bacteria</taxon>
        <taxon>Pseudomonadati</taxon>
        <taxon>Pseudomonadota</taxon>
        <taxon>Gammaproteobacteria</taxon>
        <taxon>Thiotrichales</taxon>
        <taxon>Thiotrichaceae</taxon>
        <taxon>Thiothrix</taxon>
    </lineage>
</organism>
<accession>A0A8B0SG58</accession>
<protein>
    <submittedName>
        <fullName evidence="2">Uncharacterized protein</fullName>
    </submittedName>
</protein>
<reference evidence="1 3" key="1">
    <citation type="submission" date="2021-03" db="EMBL/GenBank/DDBJ databases">
        <title>Draft genome and methylome analysis of Thiotrix fructosivoruns ATCC 49748.</title>
        <authorList>
            <person name="Fomenkov A."/>
            <person name="Grabovich M.Y."/>
            <person name="Roberts R.J."/>
        </authorList>
    </citation>
    <scope>NUCLEOTIDE SEQUENCE [LARGE SCALE GENOMIC DNA]</scope>
    <source>
        <strain evidence="1 3">ATCC 49748</strain>
    </source>
</reference>
<sequence>MQNNPKRTLEIKIQSEKQAMQASAARFLTAWNKSEYAGEYLTFTSPSMFFEVINARRWDLVIKLQTLGKTSIRELARQSGRDVRRVHDDIKILIEHGIVEQDAEGVCVPYDEIHADFTLMAEAA</sequence>
<dbReference type="EMBL" id="CP072748">
    <property type="protein sequence ID" value="QTX11083.1"/>
    <property type="molecule type" value="Genomic_DNA"/>
</dbReference>
<dbReference type="RefSeq" id="WP_207251181.1">
    <property type="nucleotide sequence ID" value="NZ_JAFMPM010000006.1"/>
</dbReference>
<keyword evidence="3" id="KW-1185">Reference proteome</keyword>
<dbReference type="EMBL" id="JAFMPM010000006">
    <property type="protein sequence ID" value="MBO0613489.1"/>
    <property type="molecule type" value="Genomic_DNA"/>
</dbReference>
<dbReference type="InterPro" id="IPR036390">
    <property type="entry name" value="WH_DNA-bd_sf"/>
</dbReference>
<name>A0A8B0SG58_9GAMM</name>
<dbReference type="Proteomes" id="UP000664466">
    <property type="component" value="Unassembled WGS sequence"/>
</dbReference>
<dbReference type="AlphaFoldDB" id="A0A8B0SG58"/>